<name>A0ABQ3H6D6_9NEIS</name>
<proteinExistence type="predicted"/>
<dbReference type="SUPFAM" id="SSF51182">
    <property type="entry name" value="RmlC-like cupins"/>
    <property type="match status" value="1"/>
</dbReference>
<dbReference type="PANTHER" id="PTHR46796:SF13">
    <property type="entry name" value="HTH-TYPE TRANSCRIPTIONAL ACTIVATOR RHAS"/>
    <property type="match status" value="1"/>
</dbReference>
<keyword evidence="2" id="KW-0238">DNA-binding</keyword>
<evidence type="ECO:0000259" key="4">
    <source>
        <dbReference type="PROSITE" id="PS01124"/>
    </source>
</evidence>
<reference evidence="6" key="1">
    <citation type="journal article" date="2019" name="Int. J. Syst. Evol. Microbiol.">
        <title>The Global Catalogue of Microorganisms (GCM) 10K type strain sequencing project: providing services to taxonomists for standard genome sequencing and annotation.</title>
        <authorList>
            <consortium name="The Broad Institute Genomics Platform"/>
            <consortium name="The Broad Institute Genome Sequencing Center for Infectious Disease"/>
            <person name="Wu L."/>
            <person name="Ma J."/>
        </authorList>
    </citation>
    <scope>NUCLEOTIDE SEQUENCE [LARGE SCALE GENOMIC DNA]</scope>
    <source>
        <strain evidence="6">KCTC 23701</strain>
    </source>
</reference>
<protein>
    <submittedName>
        <fullName evidence="5">AraC family transcriptional regulator</fullName>
    </submittedName>
</protein>
<keyword evidence="1" id="KW-0805">Transcription regulation</keyword>
<keyword evidence="3" id="KW-0804">Transcription</keyword>
<dbReference type="InterPro" id="IPR050204">
    <property type="entry name" value="AraC_XylS_family_regulators"/>
</dbReference>
<dbReference type="InterPro" id="IPR011051">
    <property type="entry name" value="RmlC_Cupin_sf"/>
</dbReference>
<sequence>MRPQFEHIAVPAGQSWALLWRELPTLPFAWHYHPEFELTLTLNARGQRFIADRIDDFDDGDLVLLGPELPHSWSSAERLDPDRPMLAVVVWFRRDWIAGLAQTFPECAAIARLAQAASGGLAFSRAAAAQVRPLLVSLHAKTPAQRLPVLLDVLLRLAADTEARALAAVAPPPAADRQRERLGRVLDHVHAHFARPVAVETLAGLAAMSVGAFHRFFRRHTDSTVTGYLARLRVGYACQQLIQTDKAIGVIAEAAGYGTLAHFNRQFLAAKGETPRAFRRRYREPRASSS</sequence>
<dbReference type="PROSITE" id="PS00041">
    <property type="entry name" value="HTH_ARAC_FAMILY_1"/>
    <property type="match status" value="1"/>
</dbReference>
<dbReference type="InterPro" id="IPR018062">
    <property type="entry name" value="HTH_AraC-typ_CS"/>
</dbReference>
<organism evidence="5 6">
    <name type="scientific">Jeongeupia chitinilytica</name>
    <dbReference type="NCBI Taxonomy" id="1041641"/>
    <lineage>
        <taxon>Bacteria</taxon>
        <taxon>Pseudomonadati</taxon>
        <taxon>Pseudomonadota</taxon>
        <taxon>Betaproteobacteria</taxon>
        <taxon>Neisseriales</taxon>
        <taxon>Chitinibacteraceae</taxon>
        <taxon>Jeongeupia</taxon>
    </lineage>
</organism>
<comment type="caution">
    <text evidence="5">The sequence shown here is derived from an EMBL/GenBank/DDBJ whole genome shotgun (WGS) entry which is preliminary data.</text>
</comment>
<evidence type="ECO:0000313" key="5">
    <source>
        <dbReference type="EMBL" id="GHD69266.1"/>
    </source>
</evidence>
<dbReference type="InterPro" id="IPR009057">
    <property type="entry name" value="Homeodomain-like_sf"/>
</dbReference>
<gene>
    <name evidence="5" type="ORF">GCM10007350_35810</name>
</gene>
<feature type="domain" description="HTH araC/xylS-type" evidence="4">
    <location>
        <begin position="183"/>
        <end position="281"/>
    </location>
</feature>
<dbReference type="RefSeq" id="WP_189462331.1">
    <property type="nucleotide sequence ID" value="NZ_BMYO01000011.1"/>
</dbReference>
<dbReference type="SUPFAM" id="SSF46689">
    <property type="entry name" value="Homeodomain-like"/>
    <property type="match status" value="2"/>
</dbReference>
<dbReference type="Proteomes" id="UP000604737">
    <property type="component" value="Unassembled WGS sequence"/>
</dbReference>
<dbReference type="SMART" id="SM00342">
    <property type="entry name" value="HTH_ARAC"/>
    <property type="match status" value="1"/>
</dbReference>
<dbReference type="EMBL" id="BMYO01000011">
    <property type="protein sequence ID" value="GHD69266.1"/>
    <property type="molecule type" value="Genomic_DNA"/>
</dbReference>
<evidence type="ECO:0000313" key="6">
    <source>
        <dbReference type="Proteomes" id="UP000604737"/>
    </source>
</evidence>
<evidence type="ECO:0000256" key="3">
    <source>
        <dbReference type="ARBA" id="ARBA00023163"/>
    </source>
</evidence>
<evidence type="ECO:0000256" key="1">
    <source>
        <dbReference type="ARBA" id="ARBA00023015"/>
    </source>
</evidence>
<dbReference type="Pfam" id="PF12833">
    <property type="entry name" value="HTH_18"/>
    <property type="match status" value="1"/>
</dbReference>
<evidence type="ECO:0000256" key="2">
    <source>
        <dbReference type="ARBA" id="ARBA00023125"/>
    </source>
</evidence>
<accession>A0ABQ3H6D6</accession>
<keyword evidence="6" id="KW-1185">Reference proteome</keyword>
<dbReference type="InterPro" id="IPR018060">
    <property type="entry name" value="HTH_AraC"/>
</dbReference>
<dbReference type="PROSITE" id="PS01124">
    <property type="entry name" value="HTH_ARAC_FAMILY_2"/>
    <property type="match status" value="1"/>
</dbReference>
<dbReference type="PANTHER" id="PTHR46796">
    <property type="entry name" value="HTH-TYPE TRANSCRIPTIONAL ACTIVATOR RHAS-RELATED"/>
    <property type="match status" value="1"/>
</dbReference>
<dbReference type="Gene3D" id="1.10.10.60">
    <property type="entry name" value="Homeodomain-like"/>
    <property type="match status" value="1"/>
</dbReference>